<dbReference type="Gene3D" id="3.40.50.1820">
    <property type="entry name" value="alpha/beta hydrolase"/>
    <property type="match status" value="1"/>
</dbReference>
<proteinExistence type="predicted"/>
<comment type="caution">
    <text evidence="2">The sequence shown here is derived from an EMBL/GenBank/DDBJ whole genome shotgun (WGS) entry which is preliminary data.</text>
</comment>
<evidence type="ECO:0000313" key="3">
    <source>
        <dbReference type="Proteomes" id="UP001081071"/>
    </source>
</evidence>
<dbReference type="SUPFAM" id="SSF53474">
    <property type="entry name" value="alpha/beta-Hydrolases"/>
    <property type="match status" value="1"/>
</dbReference>
<keyword evidence="3" id="KW-1185">Reference proteome</keyword>
<reference evidence="2" key="1">
    <citation type="submission" date="2022-12" db="EMBL/GenBank/DDBJ databases">
        <authorList>
            <person name="Krivoruchko A.V."/>
            <person name="Elkin A."/>
        </authorList>
    </citation>
    <scope>NUCLEOTIDE SEQUENCE</scope>
    <source>
        <strain evidence="2">IEGM 1391</strain>
    </source>
</reference>
<accession>A0ABT4M8H0</accession>
<name>A0ABT4M8H0_9NOCA</name>
<feature type="domain" description="DUF1023" evidence="1">
    <location>
        <begin position="298"/>
        <end position="472"/>
    </location>
</feature>
<protein>
    <submittedName>
        <fullName evidence="2">Alpha/beta hydrolase</fullName>
    </submittedName>
</protein>
<keyword evidence="2" id="KW-0378">Hydrolase</keyword>
<dbReference type="EMBL" id="JAPWIJ010000001">
    <property type="protein sequence ID" value="MCZ4517252.1"/>
    <property type="molecule type" value="Genomic_DNA"/>
</dbReference>
<dbReference type="RefSeq" id="WP_269601859.1">
    <property type="nucleotide sequence ID" value="NZ_JAPWIJ010000001.1"/>
</dbReference>
<dbReference type="Proteomes" id="UP001081071">
    <property type="component" value="Unassembled WGS sequence"/>
</dbReference>
<dbReference type="GO" id="GO:0016787">
    <property type="term" value="F:hydrolase activity"/>
    <property type="evidence" value="ECO:0007669"/>
    <property type="project" value="UniProtKB-KW"/>
</dbReference>
<dbReference type="InterPro" id="IPR010427">
    <property type="entry name" value="DUF1023"/>
</dbReference>
<sequence length="543" mass="57893">MVTLDEFRSWNSRELITASDGLMRQWRELVVVHRSFTDEAFGDEWTGPAADAAREAMRSVSSDGSDFSDELLRIASCIADASIDMASLTAALRVVEQEAGESRFAIDSDGSVTDMVASYSVALSDLWSTTRDRRRLREELAARISQLMRMATAFDDTCARRLSGETPQMQVATAVAASVTPGATPAANSAFWSALSPAARTKLMMEQPALIGSLDGLPGRVRDSANRRVLAAERVRLLAAEAGLRKELDDNVFGGIFSDADAGLEQTRRRLESLDAIESVLAQGDRQLLVVDNSSYEETTAAVAVGDVDTATHVAVFVPGLGSTVYGDIESYDGDMDGLKSTVQQLLPRNQGESAAVVTWMNYQAPQLGWRLLDPDRTVMSPVAADEGADRLGPFLDGLDAARASDPHLSVLAHSYGSLTAASALRADTGVDDFVALGSPGLGTHTVSDLRLPDGHVFSAEAGGDIVADLGAFGRDPGSMDGVTLLSTDGSDGRGGSIGHSDYFAEESTSRYNAALVVADRSEDAVIRTRPALFDLLQKLLYL</sequence>
<dbReference type="Pfam" id="PF06259">
    <property type="entry name" value="Abhydrolase_8"/>
    <property type="match status" value="1"/>
</dbReference>
<organism evidence="2 3">
    <name type="scientific">Rhodococcus ruber</name>
    <dbReference type="NCBI Taxonomy" id="1830"/>
    <lineage>
        <taxon>Bacteria</taxon>
        <taxon>Bacillati</taxon>
        <taxon>Actinomycetota</taxon>
        <taxon>Actinomycetes</taxon>
        <taxon>Mycobacteriales</taxon>
        <taxon>Nocardiaceae</taxon>
        <taxon>Rhodococcus</taxon>
    </lineage>
</organism>
<dbReference type="InterPro" id="IPR029058">
    <property type="entry name" value="AB_hydrolase_fold"/>
</dbReference>
<evidence type="ECO:0000259" key="1">
    <source>
        <dbReference type="Pfam" id="PF06259"/>
    </source>
</evidence>
<evidence type="ECO:0000313" key="2">
    <source>
        <dbReference type="EMBL" id="MCZ4517252.1"/>
    </source>
</evidence>
<gene>
    <name evidence="2" type="ORF">O4220_01910</name>
</gene>